<dbReference type="PANTHER" id="PTHR40088">
    <property type="entry name" value="PECTATE LYASE (EUROFUNG)"/>
    <property type="match status" value="1"/>
</dbReference>
<keyword evidence="7" id="KW-0456">Lyase</keyword>
<evidence type="ECO:0000256" key="8">
    <source>
        <dbReference type="ARBA" id="ARBA00038263"/>
    </source>
</evidence>
<dbReference type="InterPro" id="IPR052052">
    <property type="entry name" value="Polysaccharide_Lyase_9"/>
</dbReference>
<gene>
    <name evidence="13" type="ORF">EubceDRAFT1_1836</name>
</gene>
<dbReference type="SMART" id="SM00710">
    <property type="entry name" value="PbH1"/>
    <property type="match status" value="8"/>
</dbReference>
<feature type="domain" description="Pel9A-like right handed beta-helix region" evidence="12">
    <location>
        <begin position="646"/>
        <end position="780"/>
    </location>
</feature>
<dbReference type="GO" id="GO:0005576">
    <property type="term" value="C:extracellular region"/>
    <property type="evidence" value="ECO:0007669"/>
    <property type="project" value="UniProtKB-SubCell"/>
</dbReference>
<dbReference type="OrthoDB" id="8660908at2"/>
<dbReference type="Gene3D" id="2.160.20.10">
    <property type="entry name" value="Single-stranded right-handed beta-helix, Pectin lyase-like"/>
    <property type="match status" value="2"/>
</dbReference>
<dbReference type="STRING" id="633697.EubceDRAFT1_1836"/>
<dbReference type="InterPro" id="IPR006626">
    <property type="entry name" value="PbH1"/>
</dbReference>
<dbReference type="eggNOG" id="COG3266">
    <property type="taxonomic scope" value="Bacteria"/>
</dbReference>
<keyword evidence="3" id="KW-0964">Secreted</keyword>
<evidence type="ECO:0008006" key="15">
    <source>
        <dbReference type="Google" id="ProtNLM"/>
    </source>
</evidence>
<proteinExistence type="inferred from homology"/>
<feature type="region of interest" description="Disordered" evidence="9">
    <location>
        <begin position="963"/>
        <end position="1022"/>
    </location>
</feature>
<evidence type="ECO:0000256" key="7">
    <source>
        <dbReference type="ARBA" id="ARBA00023239"/>
    </source>
</evidence>
<evidence type="ECO:0000256" key="5">
    <source>
        <dbReference type="ARBA" id="ARBA00022729"/>
    </source>
</evidence>
<dbReference type="Proteomes" id="UP000005753">
    <property type="component" value="Chromosome"/>
</dbReference>
<evidence type="ECO:0000256" key="3">
    <source>
        <dbReference type="ARBA" id="ARBA00022525"/>
    </source>
</evidence>
<protein>
    <recommendedName>
        <fullName evidence="15">Right handed beta helix domain-containing protein</fullName>
    </recommendedName>
</protein>
<dbReference type="InterPro" id="IPR053868">
    <property type="entry name" value="Pel9A-like_beta_helix"/>
</dbReference>
<keyword evidence="4" id="KW-0479">Metal-binding</keyword>
<reference evidence="13 14" key="2">
    <citation type="submission" date="2012-02" db="EMBL/GenBank/DDBJ databases">
        <title>Improved High-Quality Draft sequence of Eubacterium cellulosolvens 6.</title>
        <authorList>
            <consortium name="US DOE Joint Genome Institute"/>
            <person name="Lucas S."/>
            <person name="Han J."/>
            <person name="Lapidus A."/>
            <person name="Cheng J.-F."/>
            <person name="Goodwin L."/>
            <person name="Pitluck S."/>
            <person name="Peters L."/>
            <person name="Mikhailova N."/>
            <person name="Gu W."/>
            <person name="Detter J.C."/>
            <person name="Han C."/>
            <person name="Tapia R."/>
            <person name="Land M."/>
            <person name="Hauser L."/>
            <person name="Kyrpides N."/>
            <person name="Ivanova N."/>
            <person name="Pagani I."/>
            <person name="Johnson E."/>
            <person name="Mukhopadhyay B."/>
            <person name="Anderson I."/>
            <person name="Woyke T."/>
        </authorList>
    </citation>
    <scope>NUCLEOTIDE SEQUENCE [LARGE SCALE GENOMIC DNA]</scope>
    <source>
        <strain evidence="13 14">6</strain>
    </source>
</reference>
<sequence>MGKKKILSMLLASAMTLSTAPAMTVQTSADMDVNVSSDKEVKGTEIDTTQVQGVPAPQSGDIYASPNGKGSGASASDPTSVVNALKNVKAGHTVWLAAGTYKFSSSLKIESGSSGTASASKNVYPLNGGTVVFDFSGQSVGDSNRGVILDSDYWHFYGFEIRNAGDNGMLLAGNHNVIERMIFNDNEDTGLQVSKYKSNWPSYNLIKNCTSKNNCDKKTMENADGFAAKLTCGEGNVFDGCISHNNSDDGWDLFAKPATGPIGVVTIKNCVAFRNGRTEYGEGTQSCDGNGFKLGGSGVGSAHVVDNCLAFENLHCGFTDNNNPKLERMSNCTAYNNGLDAKPNFSVYRCTDDGCDFSNTISFYDDGLSERKMATASAGLTGSKIENDKYVGTFRNGIYYNSGYLAVTEKIAATNGMKKGNAVQLSNSDFISVKAPAKGTDFDKAWRNDDGSVNVHGFMQVNPQSAFAGYEGAKFGTDSTQPTTAPTKTPTKAPTQKPTNAPTKTPTQKPTTAPTKAPTKAPTAAPTTKPANGDVYVSPNGRGSGTSAYDPMSIADAVEAVTPGHTIWLLEGTYSFDSSLVIGNTNNGTPSAPKTIRNYDGGRVVFDFSGESYDPSSRGVVLDGDYWHFYGFEITKAGDNGMLLSGNNNVIERMVFNDNRDTGLQLSRYDTKAVSMDDWPANNLVLNCTSLNNCDEKSMENADGFAAKLTCGEGNVFYGCIAHNNSDDGWDLYAKPATGPIGAVKIQNCVAYRNGRTEDGRGGDSCDGNGFKLGGSGVGSPHTVDNCLAFENIHCGFTDNNNPKLESLSNCTAYNNGLDKKPNFSLYRCTDDGCDFKNIISYYDENLTLRQAAAQAVGLNGTSTDNDKFVGTFENGVYLQEKWLAIKDKVKAENSMKLGTQINPTNSDFVSLASPANGVDIDQIWRNEDGSLNLHGFMQVKANGQLASYKGAQLSSDYVQPTVKPTKVPTAAPTATPTAKPTKAPTATPTPKPTKAPTATPTAKPTKAPTATPKPTTAPRKRKAYRDLDIDGMISSGGRLKNGYASICTLV</sequence>
<feature type="chain" id="PRO_5003699447" description="Right handed beta helix domain-containing protein" evidence="10">
    <location>
        <begin position="23"/>
        <end position="1051"/>
    </location>
</feature>
<feature type="region of interest" description="Disordered" evidence="9">
    <location>
        <begin position="470"/>
        <end position="537"/>
    </location>
</feature>
<comment type="similarity">
    <text evidence="8">Belongs to the polysaccharide lyase 9 family.</text>
</comment>
<evidence type="ECO:0000259" key="12">
    <source>
        <dbReference type="Pfam" id="PF22842"/>
    </source>
</evidence>
<dbReference type="EMBL" id="CM001487">
    <property type="protein sequence ID" value="EIM57611.1"/>
    <property type="molecule type" value="Genomic_DNA"/>
</dbReference>
<feature type="signal peptide" evidence="10">
    <location>
        <begin position="1"/>
        <end position="22"/>
    </location>
</feature>
<keyword evidence="14" id="KW-1185">Reference proteome</keyword>
<evidence type="ECO:0000256" key="6">
    <source>
        <dbReference type="ARBA" id="ARBA00022837"/>
    </source>
</evidence>
<dbReference type="GO" id="GO:0046872">
    <property type="term" value="F:metal ion binding"/>
    <property type="evidence" value="ECO:0007669"/>
    <property type="project" value="UniProtKB-KW"/>
</dbReference>
<evidence type="ECO:0000313" key="14">
    <source>
        <dbReference type="Proteomes" id="UP000005753"/>
    </source>
</evidence>
<evidence type="ECO:0000256" key="9">
    <source>
        <dbReference type="SAM" id="MobiDB-lite"/>
    </source>
</evidence>
<dbReference type="InterPro" id="IPR039448">
    <property type="entry name" value="Beta_helix"/>
</dbReference>
<dbReference type="SUPFAM" id="SSF51126">
    <property type="entry name" value="Pectin lyase-like"/>
    <property type="match status" value="2"/>
</dbReference>
<dbReference type="InterPro" id="IPR012334">
    <property type="entry name" value="Pectin_lyas_fold"/>
</dbReference>
<accession>I5AUY8</accession>
<evidence type="ECO:0000256" key="10">
    <source>
        <dbReference type="SAM" id="SignalP"/>
    </source>
</evidence>
<comment type="cofactor">
    <cofactor evidence="1">
        <name>Ca(2+)</name>
        <dbReference type="ChEBI" id="CHEBI:29108"/>
    </cofactor>
</comment>
<evidence type="ECO:0000313" key="13">
    <source>
        <dbReference type="EMBL" id="EIM57611.1"/>
    </source>
</evidence>
<feature type="compositionally biased region" description="Low complexity" evidence="9">
    <location>
        <begin position="480"/>
        <end position="531"/>
    </location>
</feature>
<keyword evidence="5 10" id="KW-0732">Signal</keyword>
<feature type="region of interest" description="Disordered" evidence="9">
    <location>
        <begin position="40"/>
        <end position="77"/>
    </location>
</feature>
<dbReference type="Pfam" id="PF22842">
    <property type="entry name" value="Pel9A-like_beta_helix"/>
    <property type="match status" value="1"/>
</dbReference>
<dbReference type="GO" id="GO:0016837">
    <property type="term" value="F:carbon-oxygen lyase activity, acting on polysaccharides"/>
    <property type="evidence" value="ECO:0007669"/>
    <property type="project" value="TreeGrafter"/>
</dbReference>
<keyword evidence="6" id="KW-0106">Calcium</keyword>
<dbReference type="AlphaFoldDB" id="I5AUY8"/>
<organism evidence="13 14">
    <name type="scientific">Eubacterium cellulosolvens (strain ATCC 43171 / JCM 9499 / 6)</name>
    <name type="common">Cillobacterium cellulosolvens</name>
    <dbReference type="NCBI Taxonomy" id="633697"/>
    <lineage>
        <taxon>Bacteria</taxon>
        <taxon>Bacillati</taxon>
        <taxon>Bacillota</taxon>
        <taxon>Clostridia</taxon>
        <taxon>Eubacteriales</taxon>
        <taxon>Eubacteriaceae</taxon>
        <taxon>Eubacterium</taxon>
    </lineage>
</organism>
<dbReference type="InterPro" id="IPR011050">
    <property type="entry name" value="Pectin_lyase_fold/virulence"/>
</dbReference>
<dbReference type="PANTHER" id="PTHR40088:SF1">
    <property type="entry name" value="PECTATE LYASE PEL9"/>
    <property type="match status" value="1"/>
</dbReference>
<comment type="subcellular location">
    <subcellularLocation>
        <location evidence="2">Secreted</location>
    </subcellularLocation>
</comment>
<feature type="compositionally biased region" description="Low complexity" evidence="9">
    <location>
        <begin position="995"/>
        <end position="1018"/>
    </location>
</feature>
<evidence type="ECO:0000256" key="4">
    <source>
        <dbReference type="ARBA" id="ARBA00022723"/>
    </source>
</evidence>
<feature type="domain" description="Right handed beta helix" evidence="11">
    <location>
        <begin position="146"/>
        <end position="319"/>
    </location>
</feature>
<evidence type="ECO:0000256" key="1">
    <source>
        <dbReference type="ARBA" id="ARBA00001913"/>
    </source>
</evidence>
<reference evidence="13 14" key="1">
    <citation type="submission" date="2010-08" db="EMBL/GenBank/DDBJ databases">
        <authorList>
            <consortium name="US DOE Joint Genome Institute (JGI-PGF)"/>
            <person name="Lucas S."/>
            <person name="Copeland A."/>
            <person name="Lapidus A."/>
            <person name="Cheng J.-F."/>
            <person name="Bruce D."/>
            <person name="Goodwin L."/>
            <person name="Pitluck S."/>
            <person name="Land M.L."/>
            <person name="Hauser L."/>
            <person name="Chang Y.-J."/>
            <person name="Anderson I.J."/>
            <person name="Johnson E."/>
            <person name="Mulhopadhyay B."/>
            <person name="Kyrpides N."/>
            <person name="Woyke T.J."/>
        </authorList>
    </citation>
    <scope>NUCLEOTIDE SEQUENCE [LARGE SCALE GENOMIC DNA]</scope>
    <source>
        <strain evidence="13 14">6</strain>
    </source>
</reference>
<name>I5AUY8_EUBC6</name>
<dbReference type="Pfam" id="PF13229">
    <property type="entry name" value="Beta_helix"/>
    <property type="match status" value="1"/>
</dbReference>
<dbReference type="HOGENOM" id="CLU_290829_0_0_9"/>
<feature type="compositionally biased region" description="Low complexity" evidence="9">
    <location>
        <begin position="963"/>
        <end position="987"/>
    </location>
</feature>
<evidence type="ECO:0000259" key="11">
    <source>
        <dbReference type="Pfam" id="PF13229"/>
    </source>
</evidence>
<evidence type="ECO:0000256" key="2">
    <source>
        <dbReference type="ARBA" id="ARBA00004613"/>
    </source>
</evidence>